<evidence type="ECO:0000313" key="1">
    <source>
        <dbReference type="EMBL" id="GAH65861.1"/>
    </source>
</evidence>
<comment type="caution">
    <text evidence="1">The sequence shown here is derived from an EMBL/GenBank/DDBJ whole genome shotgun (WGS) entry which is preliminary data.</text>
</comment>
<name>X1H6N4_9ZZZZ</name>
<sequence>KGAFGQVKVSQGPGVCEKWQDLSSGAATKGGQSTGAKGAIVQVDFAIAFSSIPRVALVTHNDIGVWLTEVTVGHFKWSNNSKSADVTIDWIATNAENS</sequence>
<proteinExistence type="predicted"/>
<dbReference type="SUPFAM" id="SSF141086">
    <property type="entry name" value="Agglutinin HPA-like"/>
    <property type="match status" value="1"/>
</dbReference>
<feature type="non-terminal residue" evidence="1">
    <location>
        <position position="1"/>
    </location>
</feature>
<gene>
    <name evidence="1" type="ORF">S03H2_52426</name>
</gene>
<protein>
    <recommendedName>
        <fullName evidence="2">H-type lectin domain-containing protein</fullName>
    </recommendedName>
</protein>
<dbReference type="AlphaFoldDB" id="X1H6N4"/>
<evidence type="ECO:0008006" key="2">
    <source>
        <dbReference type="Google" id="ProtNLM"/>
    </source>
</evidence>
<accession>X1H6N4</accession>
<dbReference type="InterPro" id="IPR037221">
    <property type="entry name" value="H-type_lectin_dom_sf"/>
</dbReference>
<organism evidence="1">
    <name type="scientific">marine sediment metagenome</name>
    <dbReference type="NCBI Taxonomy" id="412755"/>
    <lineage>
        <taxon>unclassified sequences</taxon>
        <taxon>metagenomes</taxon>
        <taxon>ecological metagenomes</taxon>
    </lineage>
</organism>
<reference evidence="1" key="1">
    <citation type="journal article" date="2014" name="Front. Microbiol.">
        <title>High frequency of phylogenetically diverse reductive dehalogenase-homologous genes in deep subseafloor sedimentary metagenomes.</title>
        <authorList>
            <person name="Kawai M."/>
            <person name="Futagami T."/>
            <person name="Toyoda A."/>
            <person name="Takaki Y."/>
            <person name="Nishi S."/>
            <person name="Hori S."/>
            <person name="Arai W."/>
            <person name="Tsubouchi T."/>
            <person name="Morono Y."/>
            <person name="Uchiyama I."/>
            <person name="Ito T."/>
            <person name="Fujiyama A."/>
            <person name="Inagaki F."/>
            <person name="Takami H."/>
        </authorList>
    </citation>
    <scope>NUCLEOTIDE SEQUENCE</scope>
    <source>
        <strain evidence="1">Expedition CK06-06</strain>
    </source>
</reference>
<dbReference type="EMBL" id="BARU01033302">
    <property type="protein sequence ID" value="GAH65861.1"/>
    <property type="molecule type" value="Genomic_DNA"/>
</dbReference>